<dbReference type="Pfam" id="PF17189">
    <property type="entry name" value="Glyco_hydro_30C"/>
    <property type="match status" value="1"/>
</dbReference>
<evidence type="ECO:0000256" key="7">
    <source>
        <dbReference type="SAM" id="SignalP"/>
    </source>
</evidence>
<dbReference type="Gene3D" id="2.60.40.1180">
    <property type="entry name" value="Golgi alpha-mannosidase II"/>
    <property type="match status" value="1"/>
</dbReference>
<dbReference type="InterPro" id="IPR033452">
    <property type="entry name" value="GH30_C"/>
</dbReference>
<dbReference type="PANTHER" id="PTHR11069:SF23">
    <property type="entry name" value="LYSOSOMAL ACID GLUCOSYLCERAMIDASE"/>
    <property type="match status" value="1"/>
</dbReference>
<evidence type="ECO:0000256" key="4">
    <source>
        <dbReference type="ARBA" id="ARBA00022729"/>
    </source>
</evidence>
<comment type="similarity">
    <text evidence="2 6">Belongs to the glycosyl hydrolase 30 family.</text>
</comment>
<dbReference type="InterPro" id="IPR033453">
    <property type="entry name" value="Glyco_hydro_30_TIM-barrel"/>
</dbReference>
<evidence type="ECO:0000259" key="8">
    <source>
        <dbReference type="Pfam" id="PF02055"/>
    </source>
</evidence>
<dbReference type="GO" id="GO:0016020">
    <property type="term" value="C:membrane"/>
    <property type="evidence" value="ECO:0007669"/>
    <property type="project" value="GOC"/>
</dbReference>
<evidence type="ECO:0000256" key="3">
    <source>
        <dbReference type="ARBA" id="ARBA00012658"/>
    </source>
</evidence>
<keyword evidence="10" id="KW-1185">Reference proteome</keyword>
<dbReference type="Pfam" id="PF02055">
    <property type="entry name" value="Glyco_hydro_30"/>
    <property type="match status" value="1"/>
</dbReference>
<feature type="chain" id="PRO_5026744578" description="Glucosylceramidase" evidence="7">
    <location>
        <begin position="26"/>
        <end position="565"/>
    </location>
</feature>
<dbReference type="GO" id="GO:0004348">
    <property type="term" value="F:glucosylceramidase activity"/>
    <property type="evidence" value="ECO:0007669"/>
    <property type="project" value="UniProtKB-EC"/>
</dbReference>
<sequence>MLKCKSYLLLGPLLVLLIAVIGGQAETVPCKLRDAKYGKVCVCTADYCDYLDNPTLSSDDEFALISSSKKGLRFELNKGNFGSKDSYVIKDYEEPDTEAAASNDTILSRLMDQALGNIFSQTASTTSSITRSVNLNLDRSKRYQRIEGFGGSFTGAVSYLLENYKEQDIHDHLYKSFYAANGLGFNLMRMSMGGSDFDLGPWAYNEKPENETILTGMDQLDDRDVIRVEQIKRLRDISGVENLRIKAAAWSAPPWMKTNNRWTGFGQLKREYYQTWADYHLKWVDLMVKNGLPIWAISTGNEPMNGILFMAFVKFMSMGWIPQTQAVWVDENLGPTIRNSKYKDLVIFGNDDQRQTSPFWFKQMNRTRPGSLKYIDGVALHWYWDEIFGSSFVYSTSEYMANKIQIISESCIGDKPWQKSAPLLGSWERAEKLGRSFMSHFKDGFHGWIDWNIILDEAGGPNYVKNTVDAPVIANTTSFTEFYKQPMFYIMGHFSKLVPEGSVHIEAVASNVNLDCVAFVRPDGKIVVVLFNTGRADLNINITDTIRGKLLVNVPARSIHTLLYN</sequence>
<reference evidence="11" key="1">
    <citation type="submission" date="2025-08" db="UniProtKB">
        <authorList>
            <consortium name="RefSeq"/>
        </authorList>
    </citation>
    <scope>IDENTIFICATION</scope>
    <source>
        <strain evidence="11">15085-1641.00</strain>
        <tissue evidence="11">Whole body</tissue>
    </source>
</reference>
<dbReference type="SUPFAM" id="SSF51011">
    <property type="entry name" value="Glycosyl hydrolase domain"/>
    <property type="match status" value="1"/>
</dbReference>
<keyword evidence="4 7" id="KW-0732">Signal</keyword>
<dbReference type="EC" id="3.2.1.45" evidence="3 6"/>
<keyword evidence="6" id="KW-0443">Lipid metabolism</keyword>
<accession>A0A6J1M623</accession>
<proteinExistence type="inferred from homology"/>
<feature type="domain" description="Glycosyl hydrolase family 30 beta sandwich" evidence="9">
    <location>
        <begin position="501"/>
        <end position="562"/>
    </location>
</feature>
<evidence type="ECO:0000259" key="9">
    <source>
        <dbReference type="Pfam" id="PF17189"/>
    </source>
</evidence>
<evidence type="ECO:0000313" key="10">
    <source>
        <dbReference type="Proteomes" id="UP000504633"/>
    </source>
</evidence>
<dbReference type="AlphaFoldDB" id="A0A6J1M623"/>
<keyword evidence="5 6" id="KW-0378">Hydrolase</keyword>
<protein>
    <recommendedName>
        <fullName evidence="3 6">Glucosylceramidase</fullName>
        <ecNumber evidence="3 6">3.2.1.45</ecNumber>
    </recommendedName>
</protein>
<keyword evidence="6" id="KW-0746">Sphingolipid metabolism</keyword>
<dbReference type="PANTHER" id="PTHR11069">
    <property type="entry name" value="GLUCOSYLCERAMIDASE"/>
    <property type="match status" value="1"/>
</dbReference>
<evidence type="ECO:0000256" key="6">
    <source>
        <dbReference type="RuleBase" id="RU361188"/>
    </source>
</evidence>
<dbReference type="InterPro" id="IPR017853">
    <property type="entry name" value="GH"/>
</dbReference>
<dbReference type="InterPro" id="IPR013780">
    <property type="entry name" value="Glyco_hydro_b"/>
</dbReference>
<dbReference type="SUPFAM" id="SSF51445">
    <property type="entry name" value="(Trans)glycosidases"/>
    <property type="match status" value="1"/>
</dbReference>
<evidence type="ECO:0000256" key="5">
    <source>
        <dbReference type="ARBA" id="ARBA00022801"/>
    </source>
</evidence>
<dbReference type="Gene3D" id="3.20.20.80">
    <property type="entry name" value="Glycosidases"/>
    <property type="match status" value="1"/>
</dbReference>
<organism evidence="10 11">
    <name type="scientific">Drosophila hydei</name>
    <name type="common">Fruit fly</name>
    <dbReference type="NCBI Taxonomy" id="7224"/>
    <lineage>
        <taxon>Eukaryota</taxon>
        <taxon>Metazoa</taxon>
        <taxon>Ecdysozoa</taxon>
        <taxon>Arthropoda</taxon>
        <taxon>Hexapoda</taxon>
        <taxon>Insecta</taxon>
        <taxon>Pterygota</taxon>
        <taxon>Neoptera</taxon>
        <taxon>Endopterygota</taxon>
        <taxon>Diptera</taxon>
        <taxon>Brachycera</taxon>
        <taxon>Muscomorpha</taxon>
        <taxon>Ephydroidea</taxon>
        <taxon>Drosophilidae</taxon>
        <taxon>Drosophila</taxon>
    </lineage>
</organism>
<name>A0A6J1M623_DROHY</name>
<dbReference type="Proteomes" id="UP000504633">
    <property type="component" value="Unplaced"/>
</dbReference>
<evidence type="ECO:0000313" key="11">
    <source>
        <dbReference type="RefSeq" id="XP_023173781.2"/>
    </source>
</evidence>
<dbReference type="InterPro" id="IPR001139">
    <property type="entry name" value="Glyco_hydro_30"/>
</dbReference>
<comment type="catalytic activity">
    <reaction evidence="1">
        <text>a beta-D-glucosyl-(1&lt;-&gt;1')-N-acylsphing-4-enine + H2O = an N-acylsphing-4-enine + D-glucose</text>
        <dbReference type="Rhea" id="RHEA:13269"/>
        <dbReference type="ChEBI" id="CHEBI:4167"/>
        <dbReference type="ChEBI" id="CHEBI:15377"/>
        <dbReference type="ChEBI" id="CHEBI:22801"/>
        <dbReference type="ChEBI" id="CHEBI:52639"/>
        <dbReference type="EC" id="3.2.1.45"/>
    </reaction>
    <physiologicalReaction direction="left-to-right" evidence="1">
        <dbReference type="Rhea" id="RHEA:13270"/>
    </physiologicalReaction>
</comment>
<dbReference type="OrthoDB" id="2160638at2759"/>
<evidence type="ECO:0000256" key="1">
    <source>
        <dbReference type="ARBA" id="ARBA00001013"/>
    </source>
</evidence>
<gene>
    <name evidence="11" type="primary">LOC111601437</name>
</gene>
<evidence type="ECO:0000256" key="2">
    <source>
        <dbReference type="ARBA" id="ARBA00005382"/>
    </source>
</evidence>
<dbReference type="OMA" id="NEPLNRG"/>
<feature type="domain" description="Glycosyl hydrolase family 30 TIM-barrel" evidence="8">
    <location>
        <begin position="146"/>
        <end position="497"/>
    </location>
</feature>
<keyword evidence="6" id="KW-0326">Glycosidase</keyword>
<feature type="signal peptide" evidence="7">
    <location>
        <begin position="1"/>
        <end position="25"/>
    </location>
</feature>
<dbReference type="GeneID" id="111601437"/>
<dbReference type="KEGG" id="dhe:111601437"/>
<dbReference type="GO" id="GO:0006680">
    <property type="term" value="P:glucosylceramide catabolic process"/>
    <property type="evidence" value="ECO:0007669"/>
    <property type="project" value="TreeGrafter"/>
</dbReference>
<dbReference type="RefSeq" id="XP_023173781.2">
    <property type="nucleotide sequence ID" value="XM_023318013.2"/>
</dbReference>